<feature type="compositionally biased region" description="Polar residues" evidence="1">
    <location>
        <begin position="39"/>
        <end position="49"/>
    </location>
</feature>
<dbReference type="PROSITE" id="PS51257">
    <property type="entry name" value="PROKAR_LIPOPROTEIN"/>
    <property type="match status" value="1"/>
</dbReference>
<feature type="chain" id="PRO_5035847850" description="Alpha-2-macroglobulin MG1 domain-containing protein" evidence="2">
    <location>
        <begin position="22"/>
        <end position="131"/>
    </location>
</feature>
<proteinExistence type="predicted"/>
<evidence type="ECO:0000313" key="5">
    <source>
        <dbReference type="Proteomes" id="UP000467488"/>
    </source>
</evidence>
<organism evidence="4 5">
    <name type="scientific">Escherichia coli</name>
    <dbReference type="NCBI Taxonomy" id="562"/>
    <lineage>
        <taxon>Bacteria</taxon>
        <taxon>Pseudomonadati</taxon>
        <taxon>Pseudomonadota</taxon>
        <taxon>Gammaproteobacteria</taxon>
        <taxon>Enterobacterales</taxon>
        <taxon>Enterobacteriaceae</taxon>
        <taxon>Escherichia</taxon>
    </lineage>
</organism>
<dbReference type="InterPro" id="IPR040639">
    <property type="entry name" value="A2MG_MG1"/>
</dbReference>
<dbReference type="Proteomes" id="UP000467488">
    <property type="component" value="Chromosome"/>
</dbReference>
<dbReference type="EMBL" id="AP022360">
    <property type="protein sequence ID" value="BBU81935.1"/>
    <property type="molecule type" value="Genomic_DNA"/>
</dbReference>
<reference evidence="4 5" key="1">
    <citation type="submission" date="2020-01" db="EMBL/GenBank/DDBJ databases">
        <title>Dynamics of blaIMP-6 dissemination in carbapenem resistant Enterobacteriacea isolated from regional surveillance in Osaka, Japan.</title>
        <authorList>
            <person name="Abe R."/>
            <person name="Akeda Y."/>
            <person name="Sugawara Y."/>
            <person name="Yamamoto N."/>
            <person name="Tomono K."/>
            <person name="Takeuchi D."/>
            <person name="Kawahara R."/>
            <person name="Hamada S."/>
        </authorList>
    </citation>
    <scope>NUCLEOTIDE SEQUENCE [LARGE SCALE GENOMIC DNA]</scope>
    <source>
        <strain evidence="4 5">E300</strain>
    </source>
</reference>
<protein>
    <recommendedName>
        <fullName evidence="3">Alpha-2-macroglobulin MG1 domain-containing protein</fullName>
    </recommendedName>
</protein>
<sequence>MKKLRVAACMLMLALAGCDNNDNAPTAVKKDAPSEVTKAASSENVSSAKLSAPERQKLAQQSAGKALTLLDLSEVQLDGAATLVLTFSIPLDPDQDFSRVIHVVDKKSGKVDGAWELSDNLKELRLRHLDP</sequence>
<accession>A0A8S0FN36</accession>
<dbReference type="AlphaFoldDB" id="A0A8S0FN36"/>
<feature type="signal peptide" evidence="2">
    <location>
        <begin position="1"/>
        <end position="21"/>
    </location>
</feature>
<evidence type="ECO:0000259" key="3">
    <source>
        <dbReference type="Pfam" id="PF17970"/>
    </source>
</evidence>
<evidence type="ECO:0000256" key="1">
    <source>
        <dbReference type="SAM" id="MobiDB-lite"/>
    </source>
</evidence>
<name>A0A8S0FN36_ECOLX</name>
<dbReference type="Pfam" id="PF17970">
    <property type="entry name" value="bMG1"/>
    <property type="match status" value="1"/>
</dbReference>
<feature type="region of interest" description="Disordered" evidence="1">
    <location>
        <begin position="21"/>
        <end position="54"/>
    </location>
</feature>
<feature type="domain" description="Alpha-2-macroglobulin MG1" evidence="3">
    <location>
        <begin position="59"/>
        <end position="131"/>
    </location>
</feature>
<evidence type="ECO:0000256" key="2">
    <source>
        <dbReference type="SAM" id="SignalP"/>
    </source>
</evidence>
<gene>
    <name evidence="4" type="ORF">EIMP300_33350</name>
</gene>
<keyword evidence="2" id="KW-0732">Signal</keyword>
<evidence type="ECO:0000313" key="4">
    <source>
        <dbReference type="EMBL" id="BBU81935.1"/>
    </source>
</evidence>